<dbReference type="Proteomes" id="UP001215151">
    <property type="component" value="Unassembled WGS sequence"/>
</dbReference>
<keyword evidence="5" id="KW-1185">Reference proteome</keyword>
<accession>A0AAD7TXB4</accession>
<dbReference type="PANTHER" id="PTHR43439:SF2">
    <property type="entry name" value="ENZYME, PUTATIVE (JCVI)-RELATED"/>
    <property type="match status" value="1"/>
</dbReference>
<dbReference type="GO" id="GO:0031177">
    <property type="term" value="F:phosphopantetheine binding"/>
    <property type="evidence" value="ECO:0007669"/>
    <property type="project" value="InterPro"/>
</dbReference>
<dbReference type="InterPro" id="IPR020845">
    <property type="entry name" value="AMP-binding_CS"/>
</dbReference>
<reference evidence="4" key="1">
    <citation type="submission" date="2022-11" db="EMBL/GenBank/DDBJ databases">
        <title>Genome Sequence of Cubamyces cubensis.</title>
        <authorList>
            <person name="Buettner E."/>
        </authorList>
    </citation>
    <scope>NUCLEOTIDE SEQUENCE</scope>
    <source>
        <strain evidence="4">MPL-01</strain>
    </source>
</reference>
<dbReference type="Gene3D" id="3.40.50.12780">
    <property type="entry name" value="N-terminal domain of ligase-like"/>
    <property type="match status" value="1"/>
</dbReference>
<dbReference type="InterPro" id="IPR036291">
    <property type="entry name" value="NAD(P)-bd_dom_sf"/>
</dbReference>
<dbReference type="SUPFAM" id="SSF56801">
    <property type="entry name" value="Acetyl-CoA synthetase-like"/>
    <property type="match status" value="1"/>
</dbReference>
<organism evidence="4 5">
    <name type="scientific">Trametes cubensis</name>
    <dbReference type="NCBI Taxonomy" id="1111947"/>
    <lineage>
        <taxon>Eukaryota</taxon>
        <taxon>Fungi</taxon>
        <taxon>Dikarya</taxon>
        <taxon>Basidiomycota</taxon>
        <taxon>Agaricomycotina</taxon>
        <taxon>Agaricomycetes</taxon>
        <taxon>Polyporales</taxon>
        <taxon>Polyporaceae</taxon>
        <taxon>Trametes</taxon>
    </lineage>
</organism>
<dbReference type="InterPro" id="IPR036736">
    <property type="entry name" value="ACP-like_sf"/>
</dbReference>
<evidence type="ECO:0000256" key="1">
    <source>
        <dbReference type="ARBA" id="ARBA00022450"/>
    </source>
</evidence>
<name>A0AAD7TXB4_9APHY</name>
<dbReference type="InterPro" id="IPR020806">
    <property type="entry name" value="PKS_PP-bd"/>
</dbReference>
<comment type="caution">
    <text evidence="4">The sequence shown here is derived from an EMBL/GenBank/DDBJ whole genome shotgun (WGS) entry which is preliminary data.</text>
</comment>
<dbReference type="InterPro" id="IPR009081">
    <property type="entry name" value="PP-bd_ACP"/>
</dbReference>
<dbReference type="Pfam" id="PF07993">
    <property type="entry name" value="NAD_binding_4"/>
    <property type="match status" value="1"/>
</dbReference>
<dbReference type="InterPro" id="IPR042099">
    <property type="entry name" value="ANL_N_sf"/>
</dbReference>
<dbReference type="PROSITE" id="PS50075">
    <property type="entry name" value="CARRIER"/>
    <property type="match status" value="1"/>
</dbReference>
<dbReference type="PROSITE" id="PS00455">
    <property type="entry name" value="AMP_BINDING"/>
    <property type="match status" value="1"/>
</dbReference>
<gene>
    <name evidence="4" type="ORF">ONZ51_g3933</name>
</gene>
<dbReference type="AlphaFoldDB" id="A0AAD7TXB4"/>
<dbReference type="InterPro" id="IPR013120">
    <property type="entry name" value="FAR_NAD-bd"/>
</dbReference>
<dbReference type="Pfam" id="PF23562">
    <property type="entry name" value="AMP-binding_C_3"/>
    <property type="match status" value="1"/>
</dbReference>
<dbReference type="SUPFAM" id="SSF51735">
    <property type="entry name" value="NAD(P)-binding Rossmann-fold domains"/>
    <property type="match status" value="1"/>
</dbReference>
<dbReference type="InterPro" id="IPR051414">
    <property type="entry name" value="Adenylate-forming_Reductase"/>
</dbReference>
<dbReference type="SUPFAM" id="SSF47336">
    <property type="entry name" value="ACP-like"/>
    <property type="match status" value="1"/>
</dbReference>
<evidence type="ECO:0000256" key="2">
    <source>
        <dbReference type="ARBA" id="ARBA00022553"/>
    </source>
</evidence>
<proteinExistence type="predicted"/>
<evidence type="ECO:0000259" key="3">
    <source>
        <dbReference type="PROSITE" id="PS50075"/>
    </source>
</evidence>
<dbReference type="InterPro" id="IPR000873">
    <property type="entry name" value="AMP-dep_synth/lig_dom"/>
</dbReference>
<dbReference type="SMART" id="SM00823">
    <property type="entry name" value="PKS_PP"/>
    <property type="match status" value="1"/>
</dbReference>
<keyword evidence="1" id="KW-0596">Phosphopantetheine</keyword>
<protein>
    <recommendedName>
        <fullName evidence="3">Carrier domain-containing protein</fullName>
    </recommendedName>
</protein>
<dbReference type="EMBL" id="JAPEVG010000072">
    <property type="protein sequence ID" value="KAJ8487840.1"/>
    <property type="molecule type" value="Genomic_DNA"/>
</dbReference>
<dbReference type="Pfam" id="PF00501">
    <property type="entry name" value="AMP-binding"/>
    <property type="match status" value="1"/>
</dbReference>
<dbReference type="PANTHER" id="PTHR43439">
    <property type="entry name" value="PHENYLACETATE-COENZYME A LIGASE"/>
    <property type="match status" value="1"/>
</dbReference>
<keyword evidence="2" id="KW-0597">Phosphoprotein</keyword>
<sequence length="1049" mass="115381">MPLNAADLPSHISTEFRAPIDILDAGAALPQVYDWHAKENPDYPLFTYNNGGKREFITYAAANQAITRAARYVASGLHPREEGAALPVVGVLANTDTITYFCNTIGALRAGATAFLISTRNGAAAVADMLQRTGASQLFVSQDVVLREVARDALEILAQNGSGQEVTLRDMPVFEDLFPSEGAELRNEAFEKEVEMPKTFDPESCSVILHSSGSTGHPKPLRWKHKMLANFGREAIYSGVDASRCIFGCHGTPMFHALGTFMYSAVAVNGWVLATFKPASPPAFPTPDAVWQGAVATRCDYIWTVPSFIEEWARDPEKITVMQRMGGLLFGGAPLNNEVGDALAAQGVSLFTLYGLTEVGLVNRFMEKNGKDWSYWTPTPSKPVKFVPQGDDKYEVVVVSPPEMPLAAVNTKLDGQDAYATSDLVEPHPTKPNYWRIFGRADEQIILSNGEKTNPLPLEKIINQDPHVKCSLMFGRGRFQNGILIEPHDEFALDPSDSKQVEAFRNAIWPTVERANEYAPQHSRIFKEMILVTSPSKPFLLNAKGTPRRNVILGMYNDEIEALYKQVEDSAQGDLEPPATWDEEGTRAFVRAVVEHTLRRSIADDADIFRNGGDSLQATWIRNTILRAIREKDASAARRLPMNLVFKAPTIAALTSIVHGVVNNAAGASDAASHTPQDLWKYVEKYSADFPARPADLVDRPAGAKDVVLITGTTGGFGCDALEHLLRDESVEQVYAFNRKGSNALERQRAQFRARGLDETLLDSPKFRMVEAVLHEPGFGVEPGLLDEVRRSVTHIMHNAWKVDFNMSIQSFEVDIQGARNLIDLAISSPYREAPTVVFVSSIGVFMNYKGPVPAPEVPLEDPTSPFGSGYPEGKSPGNRVGYWNEKEWFPSLVKSALFQRCLPDVEGSVAWIPGYESAKAFTEMRHSPEPVVHLVHPTPVPWHTIIAPLAASLGVSLVSFDEWLGALQGSLANASDAEQVELMKANPALRLLDFYRGLKIEPGHEPLGMVYLSTEKSTRVSGTLASLPALDEERAKGWLEAWKKAGFL</sequence>
<dbReference type="Gene3D" id="3.40.50.720">
    <property type="entry name" value="NAD(P)-binding Rossmann-like Domain"/>
    <property type="match status" value="2"/>
</dbReference>
<feature type="domain" description="Carrier" evidence="3">
    <location>
        <begin position="580"/>
        <end position="662"/>
    </location>
</feature>
<dbReference type="Gene3D" id="1.10.1200.10">
    <property type="entry name" value="ACP-like"/>
    <property type="match status" value="1"/>
</dbReference>
<evidence type="ECO:0000313" key="4">
    <source>
        <dbReference type="EMBL" id="KAJ8487840.1"/>
    </source>
</evidence>
<evidence type="ECO:0000313" key="5">
    <source>
        <dbReference type="Proteomes" id="UP001215151"/>
    </source>
</evidence>